<dbReference type="PANTHER" id="PTHR30399:SF1">
    <property type="entry name" value="UTP PYROPHOSPHATASE"/>
    <property type="match status" value="1"/>
</dbReference>
<dbReference type="Gene3D" id="3.30.2010.10">
    <property type="entry name" value="Metalloproteases ('zincins'), catalytic domain"/>
    <property type="match status" value="1"/>
</dbReference>
<evidence type="ECO:0000313" key="2">
    <source>
        <dbReference type="EMBL" id="MXP78483.1"/>
    </source>
</evidence>
<protein>
    <submittedName>
        <fullName evidence="2">DUF45 domain-containing protein</fullName>
    </submittedName>
</protein>
<evidence type="ECO:0000259" key="1">
    <source>
        <dbReference type="Pfam" id="PF01863"/>
    </source>
</evidence>
<dbReference type="CDD" id="cd07344">
    <property type="entry name" value="M48_yhfN_like"/>
    <property type="match status" value="1"/>
</dbReference>
<dbReference type="EMBL" id="WUQX01000001">
    <property type="protein sequence ID" value="MXP78483.1"/>
    <property type="molecule type" value="Genomic_DNA"/>
</dbReference>
<evidence type="ECO:0000313" key="3">
    <source>
        <dbReference type="Proteomes" id="UP000460412"/>
    </source>
</evidence>
<dbReference type="Pfam" id="PF01863">
    <property type="entry name" value="YgjP-like"/>
    <property type="match status" value="1"/>
</dbReference>
<keyword evidence="3" id="KW-1185">Reference proteome</keyword>
<feature type="domain" description="YgjP-like metallopeptidase" evidence="1">
    <location>
        <begin position="28"/>
        <end position="240"/>
    </location>
</feature>
<dbReference type="InterPro" id="IPR002725">
    <property type="entry name" value="YgjP-like_metallopeptidase"/>
</dbReference>
<dbReference type="AlphaFoldDB" id="A0A7X3ML69"/>
<organism evidence="2 3">
    <name type="scientific">Sporofaciens musculi</name>
    <dbReference type="NCBI Taxonomy" id="2681861"/>
    <lineage>
        <taxon>Bacteria</taxon>
        <taxon>Bacillati</taxon>
        <taxon>Bacillota</taxon>
        <taxon>Clostridia</taxon>
        <taxon>Lachnospirales</taxon>
        <taxon>Lachnospiraceae</taxon>
        <taxon>Sporofaciens</taxon>
    </lineage>
</organism>
<reference evidence="2 3" key="1">
    <citation type="submission" date="2019-12" db="EMBL/GenBank/DDBJ databases">
        <title>Sporaefaciens musculi gen. nov., sp. nov., a novel bacterium isolated from the caecum of an obese mouse.</title>
        <authorList>
            <person name="Rasmussen T.S."/>
            <person name="Streidl T."/>
            <person name="Hitch T.C.A."/>
            <person name="Wortmann E."/>
            <person name="Deptula P."/>
            <person name="Hansen M."/>
            <person name="Nielsen D.S."/>
            <person name="Clavel T."/>
            <person name="Vogensen F.K."/>
        </authorList>
    </citation>
    <scope>NUCLEOTIDE SEQUENCE [LARGE SCALE GENOMIC DNA]</scope>
    <source>
        <strain evidence="2 3">WCA-9-b2</strain>
    </source>
</reference>
<name>A0A7X3ML69_9FIRM</name>
<proteinExistence type="predicted"/>
<dbReference type="InterPro" id="IPR053136">
    <property type="entry name" value="UTP_pyrophosphatase-like"/>
</dbReference>
<dbReference type="Proteomes" id="UP000460412">
    <property type="component" value="Unassembled WGS sequence"/>
</dbReference>
<accession>A0A7X3ML69</accession>
<dbReference type="RefSeq" id="WP_159755143.1">
    <property type="nucleotide sequence ID" value="NZ_CASZNZ010000069.1"/>
</dbReference>
<sequence>MKEFDSEIRSVVCERGVLEYCLTRKDVKNINLRIKSDGQISVSAKPEVSVKYIDDFVYRKQEYIYRNQHKYRLNLKEQSSSIKRYVSGESVEILGKCLRLKVREGEKDGVWTDGVFVFLCVKEKEDFGKREKLFSDWMRKMQEETFGEICGEVYKRFKKYDILYPKLKIKDMMSQWGSCQPRRGIITLNSRLIEAPRHCIEYVILHEFVHFICPNHSKKFYGYMTMMMPDWEDRKSELEECW</sequence>
<comment type="caution">
    <text evidence="2">The sequence shown here is derived from an EMBL/GenBank/DDBJ whole genome shotgun (WGS) entry which is preliminary data.</text>
</comment>
<dbReference type="PANTHER" id="PTHR30399">
    <property type="entry name" value="UNCHARACTERIZED PROTEIN YGJP"/>
    <property type="match status" value="1"/>
</dbReference>
<gene>
    <name evidence="2" type="ORF">GN277_25030</name>
</gene>